<dbReference type="GO" id="GO:0003677">
    <property type="term" value="F:DNA binding"/>
    <property type="evidence" value="ECO:0007669"/>
    <property type="project" value="UniProtKB-KW"/>
</dbReference>
<dbReference type="InterPro" id="IPR014036">
    <property type="entry name" value="DeoR-like_C"/>
</dbReference>
<dbReference type="InterPro" id="IPR001034">
    <property type="entry name" value="DeoR_HTH"/>
</dbReference>
<evidence type="ECO:0000313" key="8">
    <source>
        <dbReference type="Proteomes" id="UP000093276"/>
    </source>
</evidence>
<dbReference type="KEGG" id="fjg:BB050_02772"/>
<dbReference type="SMART" id="SM00420">
    <property type="entry name" value="HTH_DEOR"/>
    <property type="match status" value="1"/>
</dbReference>
<dbReference type="PANTHER" id="PTHR30363:SF4">
    <property type="entry name" value="GLYCEROL-3-PHOSPHATE REGULON REPRESSOR"/>
    <property type="match status" value="1"/>
</dbReference>
<dbReference type="Proteomes" id="UP000093276">
    <property type="component" value="Chromosome"/>
</dbReference>
<dbReference type="PROSITE" id="PS00894">
    <property type="entry name" value="HTH_DEOR_1"/>
    <property type="match status" value="1"/>
</dbReference>
<protein>
    <submittedName>
        <fullName evidence="6">Glucitol operon repressor</fullName>
    </submittedName>
    <submittedName>
        <fullName evidence="7">Transcriptional regulator, DeoR family</fullName>
    </submittedName>
</protein>
<dbReference type="InterPro" id="IPR050313">
    <property type="entry name" value="Carb_Metab_HTH_regulators"/>
</dbReference>
<evidence type="ECO:0000256" key="4">
    <source>
        <dbReference type="ARBA" id="ARBA00023163"/>
    </source>
</evidence>
<evidence type="ECO:0000256" key="3">
    <source>
        <dbReference type="ARBA" id="ARBA00023125"/>
    </source>
</evidence>
<keyword evidence="9" id="KW-1185">Reference proteome</keyword>
<evidence type="ECO:0000313" key="6">
    <source>
        <dbReference type="EMBL" id="AOC95867.1"/>
    </source>
</evidence>
<dbReference type="EMBL" id="FMVC01000004">
    <property type="protein sequence ID" value="SCY65966.1"/>
    <property type="molecule type" value="Genomic_DNA"/>
</dbReference>
<accession>A0AAC9D5L4</accession>
<dbReference type="AlphaFoldDB" id="A0AAC9D5L4"/>
<dbReference type="SMART" id="SM01134">
    <property type="entry name" value="DeoRC"/>
    <property type="match status" value="1"/>
</dbReference>
<dbReference type="InterPro" id="IPR036390">
    <property type="entry name" value="WH_DNA-bd_sf"/>
</dbReference>
<keyword evidence="2" id="KW-0805">Transcription regulation</keyword>
<evidence type="ECO:0000313" key="9">
    <source>
        <dbReference type="Proteomes" id="UP000199307"/>
    </source>
</evidence>
<sequence length="277" mass="31217">MILQFLWLFLISNKIFDIFVMNFNFYKNMLKAERHKYIMTKLIEDQKVVTTDLALALDLSEDTIRRDLNELDSKKLLEKVYGGAVQVKEKSDNVFDIAIVAEEQKKKIVTKALSLLHDDQVIIMSGGSTNLVFAKLIPADLKATIYTYSLPIAMQLSQHPNIDLIFIGGKMQKNAMVTIGMDVIQVVSKIKADICFIGASSINIKQGLTEVGYEISIVKKAMIEASDRVVSMFASNKLNTKMPHGVCDLTQLDTIVTELDPEDERLDEYRKSGVFIL</sequence>
<dbReference type="Pfam" id="PF00455">
    <property type="entry name" value="DeoRC"/>
    <property type="match status" value="1"/>
</dbReference>
<gene>
    <name evidence="6" type="primary">srlR</name>
    <name evidence="6" type="ORF">BB050_02772</name>
    <name evidence="7" type="ORF">SAMN02927916_2821</name>
</gene>
<dbReference type="GO" id="GO:0003700">
    <property type="term" value="F:DNA-binding transcription factor activity"/>
    <property type="evidence" value="ECO:0007669"/>
    <property type="project" value="InterPro"/>
</dbReference>
<proteinExistence type="predicted"/>
<feature type="domain" description="HTH deoR-type" evidence="5">
    <location>
        <begin position="31"/>
        <end position="86"/>
    </location>
</feature>
<dbReference type="InterPro" id="IPR037171">
    <property type="entry name" value="NagB/RpiA_transferase-like"/>
</dbReference>
<reference evidence="6 8" key="1">
    <citation type="submission" date="2016-08" db="EMBL/GenBank/DDBJ databases">
        <title>Complete genome sequence of Flavobacterium johnsoniae strain GSE09, a volatile-producing biocontrol agent isolated from cucumber (Cucumis sativus).</title>
        <authorList>
            <person name="Jeong J.-J."/>
            <person name="Oh J.Y."/>
            <person name="Jim Y.J."/>
            <person name="Sang M.K."/>
            <person name="Kim K.D."/>
        </authorList>
    </citation>
    <scope>NUCLEOTIDE SEQUENCE [LARGE SCALE GENOMIC DNA]</scope>
    <source>
        <strain evidence="6 8">GSE09</strain>
    </source>
</reference>
<organism evidence="6 8">
    <name type="scientific">Flavobacterium anhuiense</name>
    <dbReference type="NCBI Taxonomy" id="459526"/>
    <lineage>
        <taxon>Bacteria</taxon>
        <taxon>Pseudomonadati</taxon>
        <taxon>Bacteroidota</taxon>
        <taxon>Flavobacteriia</taxon>
        <taxon>Flavobacteriales</taxon>
        <taxon>Flavobacteriaceae</taxon>
        <taxon>Flavobacterium</taxon>
    </lineage>
</organism>
<dbReference type="Pfam" id="PF08220">
    <property type="entry name" value="HTH_DeoR"/>
    <property type="match status" value="1"/>
</dbReference>
<keyword evidence="4" id="KW-0804">Transcription</keyword>
<reference evidence="7 9" key="2">
    <citation type="submission" date="2016-10" db="EMBL/GenBank/DDBJ databases">
        <authorList>
            <person name="Varghese N."/>
            <person name="Submissions S."/>
        </authorList>
    </citation>
    <scope>NUCLEOTIDE SEQUENCE [LARGE SCALE GENOMIC DNA]</scope>
    <source>
        <strain evidence="7 9">CGMCC 1.6859</strain>
    </source>
</reference>
<evidence type="ECO:0000259" key="5">
    <source>
        <dbReference type="PROSITE" id="PS51000"/>
    </source>
</evidence>
<dbReference type="SUPFAM" id="SSF46785">
    <property type="entry name" value="Winged helix' DNA-binding domain"/>
    <property type="match status" value="1"/>
</dbReference>
<keyword evidence="3" id="KW-0238">DNA-binding</keyword>
<dbReference type="InterPro" id="IPR018356">
    <property type="entry name" value="Tscrpt_reg_HTH_DeoR_CS"/>
</dbReference>
<name>A0AAC9D5L4_9FLAO</name>
<dbReference type="SUPFAM" id="SSF100950">
    <property type="entry name" value="NagB/RpiA/CoA transferase-like"/>
    <property type="match status" value="1"/>
</dbReference>
<dbReference type="Proteomes" id="UP000199307">
    <property type="component" value="Unassembled WGS sequence"/>
</dbReference>
<evidence type="ECO:0000313" key="7">
    <source>
        <dbReference type="EMBL" id="SCY65966.1"/>
    </source>
</evidence>
<evidence type="ECO:0000256" key="1">
    <source>
        <dbReference type="ARBA" id="ARBA00022491"/>
    </source>
</evidence>
<dbReference type="PRINTS" id="PR00037">
    <property type="entry name" value="HTHLACR"/>
</dbReference>
<evidence type="ECO:0000256" key="2">
    <source>
        <dbReference type="ARBA" id="ARBA00023015"/>
    </source>
</evidence>
<dbReference type="Gene3D" id="3.40.50.1360">
    <property type="match status" value="1"/>
</dbReference>
<dbReference type="PROSITE" id="PS51000">
    <property type="entry name" value="HTH_DEOR_2"/>
    <property type="match status" value="1"/>
</dbReference>
<dbReference type="PANTHER" id="PTHR30363">
    <property type="entry name" value="HTH-TYPE TRANSCRIPTIONAL REGULATOR SRLR-RELATED"/>
    <property type="match status" value="1"/>
</dbReference>
<keyword evidence="1" id="KW-0678">Repressor</keyword>
<dbReference type="EMBL" id="CP016907">
    <property type="protein sequence ID" value="AOC95867.1"/>
    <property type="molecule type" value="Genomic_DNA"/>
</dbReference>